<dbReference type="FunFam" id="1.10.510.10:FF:000258">
    <property type="entry name" value="Probable serine/threonine-protein kinase PBL8"/>
    <property type="match status" value="1"/>
</dbReference>
<dbReference type="GO" id="GO:0004674">
    <property type="term" value="F:protein serine/threonine kinase activity"/>
    <property type="evidence" value="ECO:0007669"/>
    <property type="project" value="UniProtKB-KW"/>
</dbReference>
<organism evidence="10 11">
    <name type="scientific">Zingiber officinale</name>
    <name type="common">Ginger</name>
    <name type="synonym">Amomum zingiber</name>
    <dbReference type="NCBI Taxonomy" id="94328"/>
    <lineage>
        <taxon>Eukaryota</taxon>
        <taxon>Viridiplantae</taxon>
        <taxon>Streptophyta</taxon>
        <taxon>Embryophyta</taxon>
        <taxon>Tracheophyta</taxon>
        <taxon>Spermatophyta</taxon>
        <taxon>Magnoliopsida</taxon>
        <taxon>Liliopsida</taxon>
        <taxon>Zingiberales</taxon>
        <taxon>Zingiberaceae</taxon>
        <taxon>Zingiber</taxon>
    </lineage>
</organism>
<dbReference type="PROSITE" id="PS00108">
    <property type="entry name" value="PROTEIN_KINASE_ST"/>
    <property type="match status" value="1"/>
</dbReference>
<protein>
    <recommendedName>
        <fullName evidence="1">non-specific serine/threonine protein kinase</fullName>
        <ecNumber evidence="1">2.7.11.1</ecNumber>
    </recommendedName>
</protein>
<reference evidence="10 11" key="1">
    <citation type="submission" date="2020-08" db="EMBL/GenBank/DDBJ databases">
        <title>Plant Genome Project.</title>
        <authorList>
            <person name="Zhang R.-G."/>
        </authorList>
    </citation>
    <scope>NUCLEOTIDE SEQUENCE [LARGE SCALE GENOMIC DNA]</scope>
    <source>
        <tissue evidence="10">Rhizome</tissue>
    </source>
</reference>
<feature type="domain" description="Protein kinase" evidence="9">
    <location>
        <begin position="141"/>
        <end position="416"/>
    </location>
</feature>
<dbReference type="EMBL" id="JACMSC010000016">
    <property type="protein sequence ID" value="KAG6481870.1"/>
    <property type="molecule type" value="Genomic_DNA"/>
</dbReference>
<keyword evidence="4" id="KW-0547">Nucleotide-binding</keyword>
<feature type="compositionally biased region" description="Basic and acidic residues" evidence="8">
    <location>
        <begin position="479"/>
        <end position="501"/>
    </location>
</feature>
<dbReference type="Gene3D" id="3.30.200.20">
    <property type="entry name" value="Phosphorylase Kinase, domain 1"/>
    <property type="match status" value="1"/>
</dbReference>
<feature type="compositionally biased region" description="Basic and acidic residues" evidence="8">
    <location>
        <begin position="446"/>
        <end position="459"/>
    </location>
</feature>
<dbReference type="InterPro" id="IPR050823">
    <property type="entry name" value="Plant_Ser_Thr_Prot_Kinase"/>
</dbReference>
<evidence type="ECO:0000259" key="9">
    <source>
        <dbReference type="PROSITE" id="PS50011"/>
    </source>
</evidence>
<accession>A0A8J5F7Q8</accession>
<dbReference type="Pfam" id="PF07714">
    <property type="entry name" value="PK_Tyr_Ser-Thr"/>
    <property type="match status" value="1"/>
</dbReference>
<dbReference type="InterPro" id="IPR000719">
    <property type="entry name" value="Prot_kinase_dom"/>
</dbReference>
<dbReference type="PROSITE" id="PS50011">
    <property type="entry name" value="PROTEIN_KINASE_DOM"/>
    <property type="match status" value="1"/>
</dbReference>
<dbReference type="AlphaFoldDB" id="A0A8J5F7Q8"/>
<dbReference type="GO" id="GO:0005524">
    <property type="term" value="F:ATP binding"/>
    <property type="evidence" value="ECO:0007669"/>
    <property type="project" value="UniProtKB-KW"/>
</dbReference>
<evidence type="ECO:0000256" key="1">
    <source>
        <dbReference type="ARBA" id="ARBA00012513"/>
    </source>
</evidence>
<keyword evidence="2" id="KW-0723">Serine/threonine-protein kinase</keyword>
<evidence type="ECO:0000256" key="6">
    <source>
        <dbReference type="ARBA" id="ARBA00022821"/>
    </source>
</evidence>
<feature type="compositionally biased region" description="Basic residues" evidence="8">
    <location>
        <begin position="460"/>
        <end position="478"/>
    </location>
</feature>
<evidence type="ECO:0000256" key="3">
    <source>
        <dbReference type="ARBA" id="ARBA00022679"/>
    </source>
</evidence>
<dbReference type="GO" id="GO:0006952">
    <property type="term" value="P:defense response"/>
    <property type="evidence" value="ECO:0007669"/>
    <property type="project" value="UniProtKB-KW"/>
</dbReference>
<dbReference type="FunFam" id="3.30.200.20:FF:000228">
    <property type="entry name" value="Serine/threonine-protein kinase BIK1"/>
    <property type="match status" value="1"/>
</dbReference>
<dbReference type="InterPro" id="IPR008271">
    <property type="entry name" value="Ser/Thr_kinase_AS"/>
</dbReference>
<keyword evidence="7" id="KW-0067">ATP-binding</keyword>
<proteinExistence type="predicted"/>
<keyword evidence="11" id="KW-1185">Reference proteome</keyword>
<evidence type="ECO:0000256" key="8">
    <source>
        <dbReference type="SAM" id="MobiDB-lite"/>
    </source>
</evidence>
<gene>
    <name evidence="10" type="ORF">ZIOFF_058493</name>
</gene>
<dbReference type="Gene3D" id="1.10.510.10">
    <property type="entry name" value="Transferase(Phosphotransferase) domain 1"/>
    <property type="match status" value="1"/>
</dbReference>
<dbReference type="EC" id="2.7.11.1" evidence="1"/>
<comment type="caution">
    <text evidence="10">The sequence shown here is derived from an EMBL/GenBank/DDBJ whole genome shotgun (WGS) entry which is preliminary data.</text>
</comment>
<evidence type="ECO:0000256" key="7">
    <source>
        <dbReference type="ARBA" id="ARBA00022840"/>
    </source>
</evidence>
<evidence type="ECO:0000256" key="4">
    <source>
        <dbReference type="ARBA" id="ARBA00022741"/>
    </source>
</evidence>
<keyword evidence="5" id="KW-0418">Kinase</keyword>
<feature type="region of interest" description="Disordered" evidence="8">
    <location>
        <begin position="435"/>
        <end position="501"/>
    </location>
</feature>
<dbReference type="InterPro" id="IPR011009">
    <property type="entry name" value="Kinase-like_dom_sf"/>
</dbReference>
<evidence type="ECO:0000256" key="2">
    <source>
        <dbReference type="ARBA" id="ARBA00022527"/>
    </source>
</evidence>
<dbReference type="SUPFAM" id="SSF56112">
    <property type="entry name" value="Protein kinase-like (PK-like)"/>
    <property type="match status" value="1"/>
</dbReference>
<name>A0A8J5F7Q8_ZINOF</name>
<dbReference type="PANTHER" id="PTHR45621">
    <property type="entry name" value="OS01G0588500 PROTEIN-RELATED"/>
    <property type="match status" value="1"/>
</dbReference>
<evidence type="ECO:0000313" key="11">
    <source>
        <dbReference type="Proteomes" id="UP000734854"/>
    </source>
</evidence>
<dbReference type="InterPro" id="IPR001245">
    <property type="entry name" value="Ser-Thr/Tyr_kinase_cat_dom"/>
</dbReference>
<keyword evidence="3" id="KW-0808">Transferase</keyword>
<keyword evidence="6" id="KW-0611">Plant defense</keyword>
<dbReference type="CDD" id="cd14066">
    <property type="entry name" value="STKc_IRAK"/>
    <property type="match status" value="1"/>
</dbReference>
<evidence type="ECO:0000313" key="10">
    <source>
        <dbReference type="EMBL" id="KAG6481870.1"/>
    </source>
</evidence>
<sequence>MKTIVTEKSRVNDHLILFITKKTKGHGPRDFVEHLASSFKASSAFISIPTSSSPAILIKSSKMAKISWRSLLPSCSRNGAEEKQQKKNRSVPQPISFPRLAWSDLSSSGGVLSPEDLSTSLPGSNLHIFTLGELRAATQGFSAVNFLGAGGFGPVFKGFLDDRAQTVAVKLLDLDGAQGHKEWLAEVIFLGQLRHERLVKLIGYCFEDNQRLLVYEFMAKGSLENHLFQSYSAALPWSTRLKIAIGAAQGLTFLHDIEKPVIYRDFKTSNILLDSDYNAKLSDFGLAKDGPEGDESHVSTRVMGTEGYAAPEYIMTGHLTAMSDVYCFGVVLLELLAGRRSIDKSRPLKERNLVEWARPYLSNASRLHRIMDARLDGQYSLRGAEKVASVAHQCLSRRPKSRPAMSAVVKMLEPLLDLDSTAAVAPFVYVVPTDGTTDEKDDDCEKELAKNEAEKDELQHRHRRRHQHHPRRHRRRRHHDNDHMHEVNSPRAGDLHEQGGS</sequence>
<dbReference type="Proteomes" id="UP000734854">
    <property type="component" value="Unassembled WGS sequence"/>
</dbReference>
<evidence type="ECO:0000256" key="5">
    <source>
        <dbReference type="ARBA" id="ARBA00022777"/>
    </source>
</evidence>